<dbReference type="Pfam" id="PF13649">
    <property type="entry name" value="Methyltransf_25"/>
    <property type="match status" value="1"/>
</dbReference>
<reference evidence="7" key="1">
    <citation type="submission" date="2023-01" db="EMBL/GenBank/DDBJ databases">
        <title>Metagenome sequencing of chrysophaentin producing Chrysophaeum taylorii.</title>
        <authorList>
            <person name="Davison J."/>
            <person name="Bewley C."/>
        </authorList>
    </citation>
    <scope>NUCLEOTIDE SEQUENCE</scope>
    <source>
        <strain evidence="7">NIES-1699</strain>
    </source>
</reference>
<organism evidence="7 8">
    <name type="scientific">Chrysophaeum taylorii</name>
    <dbReference type="NCBI Taxonomy" id="2483200"/>
    <lineage>
        <taxon>Eukaryota</taxon>
        <taxon>Sar</taxon>
        <taxon>Stramenopiles</taxon>
        <taxon>Ochrophyta</taxon>
        <taxon>Pelagophyceae</taxon>
        <taxon>Pelagomonadales</taxon>
        <taxon>Pelagomonadaceae</taxon>
        <taxon>Chrysophaeum</taxon>
    </lineage>
</organism>
<keyword evidence="2" id="KW-0808">Transferase</keyword>
<evidence type="ECO:0000313" key="7">
    <source>
        <dbReference type="EMBL" id="KAJ8614461.1"/>
    </source>
</evidence>
<sequence length="248" mass="27147">MIALCVVVGVLRNSVALQGCHRCFFKLHGGRELFVYAETLTGDSRQRADATASQLWPASRAAARFVAKHIELSRERLTVCELGCGLGAPAISAALFGARAIATDVDERALARVRAAARDQRIPVETRALDVCDASVRLPRADVFVLADVVAGSRLSKAVADRVCEAYDTGALVIVAMDAARAQRADVLRHLREASSWPVASSSLDFQPAPFWDYQVARHLRARSTRPRNIIMPVLLHVDEEDPTLYHH</sequence>
<accession>A0AAD7UQ15</accession>
<gene>
    <name evidence="7" type="ORF">CTAYLR_000831</name>
</gene>
<evidence type="ECO:0000259" key="6">
    <source>
        <dbReference type="Pfam" id="PF13649"/>
    </source>
</evidence>
<evidence type="ECO:0000256" key="2">
    <source>
        <dbReference type="ARBA" id="ARBA00022679"/>
    </source>
</evidence>
<evidence type="ECO:0000256" key="5">
    <source>
        <dbReference type="ARBA" id="ARBA00042266"/>
    </source>
</evidence>
<evidence type="ECO:0000313" key="8">
    <source>
        <dbReference type="Proteomes" id="UP001230188"/>
    </source>
</evidence>
<dbReference type="PANTHER" id="PTHR43648:SF1">
    <property type="entry name" value="ELECTRON TRANSFER FLAVOPROTEIN BETA SUBUNIT LYSINE METHYLTRANSFERASE"/>
    <property type="match status" value="1"/>
</dbReference>
<dbReference type="GO" id="GO:0016279">
    <property type="term" value="F:protein-lysine N-methyltransferase activity"/>
    <property type="evidence" value="ECO:0007669"/>
    <property type="project" value="TreeGrafter"/>
</dbReference>
<comment type="similarity">
    <text evidence="3">Belongs to the methyltransferase superfamily. ETFBKMT family.</text>
</comment>
<evidence type="ECO:0000256" key="4">
    <source>
        <dbReference type="ARBA" id="ARBA00041867"/>
    </source>
</evidence>
<dbReference type="InterPro" id="IPR041698">
    <property type="entry name" value="Methyltransf_25"/>
</dbReference>
<proteinExistence type="inferred from homology"/>
<dbReference type="InterPro" id="IPR050078">
    <property type="entry name" value="Ribosomal_L11_MeTrfase_PrmA"/>
</dbReference>
<dbReference type="Proteomes" id="UP001230188">
    <property type="component" value="Unassembled WGS sequence"/>
</dbReference>
<comment type="caution">
    <text evidence="7">The sequence shown here is derived from an EMBL/GenBank/DDBJ whole genome shotgun (WGS) entry which is preliminary data.</text>
</comment>
<dbReference type="AlphaFoldDB" id="A0AAD7UQ15"/>
<keyword evidence="1" id="KW-0489">Methyltransferase</keyword>
<keyword evidence="8" id="KW-1185">Reference proteome</keyword>
<dbReference type="SUPFAM" id="SSF53335">
    <property type="entry name" value="S-adenosyl-L-methionine-dependent methyltransferases"/>
    <property type="match status" value="1"/>
</dbReference>
<name>A0AAD7UQ15_9STRA</name>
<dbReference type="Gene3D" id="3.40.50.150">
    <property type="entry name" value="Vaccinia Virus protein VP39"/>
    <property type="match status" value="1"/>
</dbReference>
<protein>
    <recommendedName>
        <fullName evidence="5">ETFB lysine methyltransferase</fullName>
    </recommendedName>
    <alternativeName>
        <fullName evidence="4">Protein N-lysine methyltransferase METTL20</fullName>
    </alternativeName>
</protein>
<feature type="domain" description="Methyltransferase" evidence="6">
    <location>
        <begin position="79"/>
        <end position="148"/>
    </location>
</feature>
<dbReference type="GO" id="GO:0032259">
    <property type="term" value="P:methylation"/>
    <property type="evidence" value="ECO:0007669"/>
    <property type="project" value="UniProtKB-KW"/>
</dbReference>
<dbReference type="EMBL" id="JAQMWT010000005">
    <property type="protein sequence ID" value="KAJ8614461.1"/>
    <property type="molecule type" value="Genomic_DNA"/>
</dbReference>
<evidence type="ECO:0000256" key="3">
    <source>
        <dbReference type="ARBA" id="ARBA00037932"/>
    </source>
</evidence>
<dbReference type="GO" id="GO:0005759">
    <property type="term" value="C:mitochondrial matrix"/>
    <property type="evidence" value="ECO:0007669"/>
    <property type="project" value="TreeGrafter"/>
</dbReference>
<dbReference type="InterPro" id="IPR029063">
    <property type="entry name" value="SAM-dependent_MTases_sf"/>
</dbReference>
<dbReference type="PANTHER" id="PTHR43648">
    <property type="entry name" value="ELECTRON TRANSFER FLAVOPROTEIN BETA SUBUNIT LYSINE METHYLTRANSFERASE"/>
    <property type="match status" value="1"/>
</dbReference>
<evidence type="ECO:0000256" key="1">
    <source>
        <dbReference type="ARBA" id="ARBA00022603"/>
    </source>
</evidence>